<comment type="caution">
    <text evidence="1">The sequence shown here is derived from an EMBL/GenBank/DDBJ whole genome shotgun (WGS) entry which is preliminary data.</text>
</comment>
<name>A0ABR8GYX3_9CYAN</name>
<dbReference type="RefSeq" id="WP_144238229.1">
    <property type="nucleotide sequence ID" value="NZ_JACJTA010000093.1"/>
</dbReference>
<evidence type="ECO:0000313" key="1">
    <source>
        <dbReference type="EMBL" id="MBD2608407.1"/>
    </source>
</evidence>
<keyword evidence="2" id="KW-1185">Reference proteome</keyword>
<evidence type="ECO:0000313" key="2">
    <source>
        <dbReference type="Proteomes" id="UP000660380"/>
    </source>
</evidence>
<organism evidence="1 2">
    <name type="scientific">Scytonema hofmannii FACHB-248</name>
    <dbReference type="NCBI Taxonomy" id="1842502"/>
    <lineage>
        <taxon>Bacteria</taxon>
        <taxon>Bacillati</taxon>
        <taxon>Cyanobacteriota</taxon>
        <taxon>Cyanophyceae</taxon>
        <taxon>Nostocales</taxon>
        <taxon>Scytonemataceae</taxon>
        <taxon>Scytonema</taxon>
    </lineage>
</organism>
<gene>
    <name evidence="1" type="ORF">H6G81_28785</name>
</gene>
<protein>
    <submittedName>
        <fullName evidence="1">Uncharacterized protein</fullName>
    </submittedName>
</protein>
<reference evidence="1 2" key="1">
    <citation type="journal article" date="2020" name="ISME J.">
        <title>Comparative genomics reveals insights into cyanobacterial evolution and habitat adaptation.</title>
        <authorList>
            <person name="Chen M.Y."/>
            <person name="Teng W.K."/>
            <person name="Zhao L."/>
            <person name="Hu C.X."/>
            <person name="Zhou Y.K."/>
            <person name="Han B.P."/>
            <person name="Song L.R."/>
            <person name="Shu W.S."/>
        </authorList>
    </citation>
    <scope>NUCLEOTIDE SEQUENCE [LARGE SCALE GENOMIC DNA]</scope>
    <source>
        <strain evidence="1 2">FACHB-248</strain>
    </source>
</reference>
<accession>A0ABR8GYX3</accession>
<sequence>MAGKPGDYTYEDVAGNLRISEVRLLSERDRPSFCQQRYGNSKQRTLSWEWLFCRLKEKIYLI</sequence>
<dbReference type="EMBL" id="JACJTA010000093">
    <property type="protein sequence ID" value="MBD2608407.1"/>
    <property type="molecule type" value="Genomic_DNA"/>
</dbReference>
<dbReference type="Proteomes" id="UP000660380">
    <property type="component" value="Unassembled WGS sequence"/>
</dbReference>
<proteinExistence type="predicted"/>